<feature type="signal peptide" evidence="5">
    <location>
        <begin position="1"/>
        <end position="19"/>
    </location>
</feature>
<evidence type="ECO:0000256" key="3">
    <source>
        <dbReference type="ARBA" id="ARBA00023237"/>
    </source>
</evidence>
<feature type="domain" description="OmpA-like" evidence="6">
    <location>
        <begin position="166"/>
        <end position="283"/>
    </location>
</feature>
<dbReference type="InterPro" id="IPR006664">
    <property type="entry name" value="OMP_bac"/>
</dbReference>
<dbReference type="Proteomes" id="UP000544872">
    <property type="component" value="Unassembled WGS sequence"/>
</dbReference>
<name>A0A7X0DNX8_NOVIT</name>
<organism evidence="7 8">
    <name type="scientific">Novispirillum itersonii</name>
    <name type="common">Aquaspirillum itersonii</name>
    <dbReference type="NCBI Taxonomy" id="189"/>
    <lineage>
        <taxon>Bacteria</taxon>
        <taxon>Pseudomonadati</taxon>
        <taxon>Pseudomonadota</taxon>
        <taxon>Alphaproteobacteria</taxon>
        <taxon>Rhodospirillales</taxon>
        <taxon>Novispirillaceae</taxon>
        <taxon>Novispirillum</taxon>
    </lineage>
</organism>
<proteinExistence type="predicted"/>
<evidence type="ECO:0000256" key="5">
    <source>
        <dbReference type="SAM" id="SignalP"/>
    </source>
</evidence>
<evidence type="ECO:0000259" key="6">
    <source>
        <dbReference type="PROSITE" id="PS51123"/>
    </source>
</evidence>
<keyword evidence="3" id="KW-0998">Cell outer membrane</keyword>
<protein>
    <submittedName>
        <fullName evidence="7">Outer membrane protein OmpA-like peptidoglycan-associated protein</fullName>
    </submittedName>
</protein>
<dbReference type="AlphaFoldDB" id="A0A7X0DNX8"/>
<comment type="subcellular location">
    <subcellularLocation>
        <location evidence="1">Cell outer membrane</location>
    </subcellularLocation>
</comment>
<dbReference type="Pfam" id="PF00691">
    <property type="entry name" value="OmpA"/>
    <property type="match status" value="1"/>
</dbReference>
<keyword evidence="8" id="KW-1185">Reference proteome</keyword>
<dbReference type="PROSITE" id="PS51257">
    <property type="entry name" value="PROKAR_LIPOPROTEIN"/>
    <property type="match status" value="1"/>
</dbReference>
<evidence type="ECO:0000256" key="2">
    <source>
        <dbReference type="ARBA" id="ARBA00023136"/>
    </source>
</evidence>
<dbReference type="PANTHER" id="PTHR30329:SF21">
    <property type="entry name" value="LIPOPROTEIN YIAD-RELATED"/>
    <property type="match status" value="1"/>
</dbReference>
<dbReference type="EMBL" id="JACIIX010000007">
    <property type="protein sequence ID" value="MBB6210677.1"/>
    <property type="molecule type" value="Genomic_DNA"/>
</dbReference>
<dbReference type="CDD" id="cd07185">
    <property type="entry name" value="OmpA_C-like"/>
    <property type="match status" value="1"/>
</dbReference>
<dbReference type="PROSITE" id="PS51123">
    <property type="entry name" value="OMPA_2"/>
    <property type="match status" value="1"/>
</dbReference>
<dbReference type="InterPro" id="IPR036737">
    <property type="entry name" value="OmpA-like_sf"/>
</dbReference>
<dbReference type="InterPro" id="IPR050330">
    <property type="entry name" value="Bact_OuterMem_StrucFunc"/>
</dbReference>
<sequence>MFKKILLVTAAAGLLSACADQWNVDAVQKLPVTGGDFNKTLHQEYVKLAASEKAQGDWRDAAYFLRRAEAAARGEKVLPQATAERELAADKAAELSKARIDLLSALDAGGREKAPVMAAKAQTAGFDCWMEQQEEGHQPEDIAACKKAFDTNLTDVKKALEKKPEPVAEAKQQVFVVYFKTGASVLDPNAASVLQAAADAYKKTPAVTVVIAGHTDTAGADTANILLSQKRAERVADQLVKLGIKAESMALEAYGEQQLAVPTKDGVTELKNRRVEIKFRSAK</sequence>
<feature type="chain" id="PRO_5031356351" evidence="5">
    <location>
        <begin position="20"/>
        <end position="283"/>
    </location>
</feature>
<dbReference type="GO" id="GO:0009279">
    <property type="term" value="C:cell outer membrane"/>
    <property type="evidence" value="ECO:0007669"/>
    <property type="project" value="UniProtKB-SubCell"/>
</dbReference>
<dbReference type="Gene3D" id="3.30.1330.60">
    <property type="entry name" value="OmpA-like domain"/>
    <property type="match status" value="1"/>
</dbReference>
<comment type="caution">
    <text evidence="7">The sequence shown here is derived from an EMBL/GenBank/DDBJ whole genome shotgun (WGS) entry which is preliminary data.</text>
</comment>
<dbReference type="InterPro" id="IPR006665">
    <property type="entry name" value="OmpA-like"/>
</dbReference>
<keyword evidence="5" id="KW-0732">Signal</keyword>
<evidence type="ECO:0000313" key="8">
    <source>
        <dbReference type="Proteomes" id="UP000544872"/>
    </source>
</evidence>
<gene>
    <name evidence="7" type="ORF">FHS48_002102</name>
</gene>
<keyword evidence="2 4" id="KW-0472">Membrane</keyword>
<evidence type="ECO:0000313" key="7">
    <source>
        <dbReference type="EMBL" id="MBB6210677.1"/>
    </source>
</evidence>
<dbReference type="SUPFAM" id="SSF103088">
    <property type="entry name" value="OmpA-like"/>
    <property type="match status" value="1"/>
</dbReference>
<reference evidence="7 8" key="1">
    <citation type="submission" date="2020-08" db="EMBL/GenBank/DDBJ databases">
        <title>Genomic Encyclopedia of Type Strains, Phase IV (KMG-IV): sequencing the most valuable type-strain genomes for metagenomic binning, comparative biology and taxonomic classification.</title>
        <authorList>
            <person name="Goeker M."/>
        </authorList>
    </citation>
    <scope>NUCLEOTIDE SEQUENCE [LARGE SCALE GENOMIC DNA]</scope>
    <source>
        <strain evidence="7 8">DSM 11590</strain>
    </source>
</reference>
<dbReference type="PRINTS" id="PR01021">
    <property type="entry name" value="OMPADOMAIN"/>
</dbReference>
<dbReference type="RefSeq" id="WP_184263507.1">
    <property type="nucleotide sequence ID" value="NZ_JACIIX010000007.1"/>
</dbReference>
<accession>A0A7X0DNX8</accession>
<evidence type="ECO:0000256" key="1">
    <source>
        <dbReference type="ARBA" id="ARBA00004442"/>
    </source>
</evidence>
<dbReference type="PANTHER" id="PTHR30329">
    <property type="entry name" value="STATOR ELEMENT OF FLAGELLAR MOTOR COMPLEX"/>
    <property type="match status" value="1"/>
</dbReference>
<evidence type="ECO:0000256" key="4">
    <source>
        <dbReference type="PROSITE-ProRule" id="PRU00473"/>
    </source>
</evidence>